<evidence type="ECO:0000256" key="11">
    <source>
        <dbReference type="SAM" id="Phobius"/>
    </source>
</evidence>
<dbReference type="Pfam" id="PF12352">
    <property type="entry name" value="V-SNARE_C"/>
    <property type="match status" value="1"/>
</dbReference>
<evidence type="ECO:0000256" key="8">
    <source>
        <dbReference type="ARBA" id="ARBA00037862"/>
    </source>
</evidence>
<dbReference type="GO" id="GO:0006906">
    <property type="term" value="P:vesicle fusion"/>
    <property type="evidence" value="ECO:0007669"/>
    <property type="project" value="TreeGrafter"/>
</dbReference>
<dbReference type="GO" id="GO:0012507">
    <property type="term" value="C:ER to Golgi transport vesicle membrane"/>
    <property type="evidence" value="ECO:0007669"/>
    <property type="project" value="TreeGrafter"/>
</dbReference>
<evidence type="ECO:0000256" key="6">
    <source>
        <dbReference type="ARBA" id="ARBA00023136"/>
    </source>
</evidence>
<comment type="subcellular location">
    <subcellularLocation>
        <location evidence="8">Golgi apparatus</location>
        <location evidence="8">cis-Golgi network membrane</location>
        <topology evidence="8">Single-pass type IV membrane protein</topology>
    </subcellularLocation>
</comment>
<evidence type="ECO:0000256" key="2">
    <source>
        <dbReference type="ARBA" id="ARBA00022692"/>
    </source>
</evidence>
<dbReference type="AlphaFoldDB" id="A0A915CXF9"/>
<comment type="similarity">
    <text evidence="9 10">Belongs to the GOSR2 family.</text>
</comment>
<keyword evidence="2 11" id="KW-0812">Transmembrane</keyword>
<evidence type="ECO:0000256" key="10">
    <source>
        <dbReference type="PIRNR" id="PIRNR028865"/>
    </source>
</evidence>
<dbReference type="Proteomes" id="UP000887574">
    <property type="component" value="Unplaced"/>
</dbReference>
<organism evidence="12 13">
    <name type="scientific">Ditylenchus dipsaci</name>
    <dbReference type="NCBI Taxonomy" id="166011"/>
    <lineage>
        <taxon>Eukaryota</taxon>
        <taxon>Metazoa</taxon>
        <taxon>Ecdysozoa</taxon>
        <taxon>Nematoda</taxon>
        <taxon>Chromadorea</taxon>
        <taxon>Rhabditida</taxon>
        <taxon>Tylenchina</taxon>
        <taxon>Tylenchomorpha</taxon>
        <taxon>Sphaerularioidea</taxon>
        <taxon>Anguinidae</taxon>
        <taxon>Anguininae</taxon>
        <taxon>Ditylenchus</taxon>
    </lineage>
</organism>
<evidence type="ECO:0000256" key="9">
    <source>
        <dbReference type="ARBA" id="ARBA00038172"/>
    </source>
</evidence>
<dbReference type="GO" id="GO:0005794">
    <property type="term" value="C:Golgi apparatus"/>
    <property type="evidence" value="ECO:0007669"/>
    <property type="project" value="UniProtKB-SubCell"/>
</dbReference>
<keyword evidence="5" id="KW-0333">Golgi apparatus</keyword>
<dbReference type="GO" id="GO:0031902">
    <property type="term" value="C:late endosome membrane"/>
    <property type="evidence" value="ECO:0007669"/>
    <property type="project" value="TreeGrafter"/>
</dbReference>
<dbReference type="PIRSF" id="PIRSF028865">
    <property type="entry name" value="Membrin-2"/>
    <property type="match status" value="1"/>
</dbReference>
<reference evidence="13" key="1">
    <citation type="submission" date="2022-11" db="UniProtKB">
        <authorList>
            <consortium name="WormBaseParasite"/>
        </authorList>
    </citation>
    <scope>IDENTIFICATION</scope>
</reference>
<dbReference type="WBParaSite" id="jg13339">
    <property type="protein sequence ID" value="jg13339"/>
    <property type="gene ID" value="jg13339"/>
</dbReference>
<feature type="transmembrane region" description="Helical" evidence="11">
    <location>
        <begin position="190"/>
        <end position="211"/>
    </location>
</feature>
<dbReference type="GO" id="GO:0015031">
    <property type="term" value="P:protein transport"/>
    <property type="evidence" value="ECO:0007669"/>
    <property type="project" value="UniProtKB-KW"/>
</dbReference>
<proteinExistence type="inferred from homology"/>
<protein>
    <submittedName>
        <fullName evidence="13">Golgi SNAP receptor complex member 2</fullName>
    </submittedName>
</protein>
<dbReference type="PANTHER" id="PTHR21230:SF1">
    <property type="entry name" value="GOLGI SNAP RECEPTOR COMPLEX MEMBER 2"/>
    <property type="match status" value="1"/>
</dbReference>
<dbReference type="InterPro" id="IPR027027">
    <property type="entry name" value="GOSR2/Membrin/Bos1"/>
</dbReference>
<evidence type="ECO:0000256" key="3">
    <source>
        <dbReference type="ARBA" id="ARBA00022927"/>
    </source>
</evidence>
<dbReference type="SUPFAM" id="SSF58038">
    <property type="entry name" value="SNARE fusion complex"/>
    <property type="match status" value="1"/>
</dbReference>
<evidence type="ECO:0000256" key="4">
    <source>
        <dbReference type="ARBA" id="ARBA00022989"/>
    </source>
</evidence>
<accession>A0A915CXF9</accession>
<evidence type="ECO:0000256" key="1">
    <source>
        <dbReference type="ARBA" id="ARBA00022448"/>
    </source>
</evidence>
<name>A0A915CXF9_9BILA</name>
<dbReference type="GO" id="GO:0000149">
    <property type="term" value="F:SNARE binding"/>
    <property type="evidence" value="ECO:0007669"/>
    <property type="project" value="TreeGrafter"/>
</dbReference>
<dbReference type="GO" id="GO:0005484">
    <property type="term" value="F:SNAP receptor activity"/>
    <property type="evidence" value="ECO:0007669"/>
    <property type="project" value="InterPro"/>
</dbReference>
<dbReference type="CDD" id="cd15863">
    <property type="entry name" value="SNARE_GS27"/>
    <property type="match status" value="1"/>
</dbReference>
<comment type="function">
    <text evidence="7 10">Involved in transport of proteins from the cis/medial-Golgi to the trans-Golgi network.</text>
</comment>
<evidence type="ECO:0000313" key="12">
    <source>
        <dbReference type="Proteomes" id="UP000887574"/>
    </source>
</evidence>
<dbReference type="GO" id="GO:0031201">
    <property type="term" value="C:SNARE complex"/>
    <property type="evidence" value="ECO:0007669"/>
    <property type="project" value="TreeGrafter"/>
</dbReference>
<evidence type="ECO:0000256" key="7">
    <source>
        <dbReference type="ARBA" id="ARBA00037078"/>
    </source>
</evidence>
<dbReference type="PANTHER" id="PTHR21230">
    <property type="entry name" value="VESICLE TRANSPORT V-SNARE PROTEIN VTI1-RELATED"/>
    <property type="match status" value="1"/>
</dbReference>
<keyword evidence="3 10" id="KW-0653">Protein transport</keyword>
<evidence type="ECO:0000256" key="5">
    <source>
        <dbReference type="ARBA" id="ARBA00023034"/>
    </source>
</evidence>
<sequence>MDSLFQQANKDVHQLHFHLNMIEKATNESEMQPILQNISREMVTVKANLDKIYNLVGKEPPTQRRAYKYRLDQLRYDYNGVDSAVLGLQAKMTSKWRAAAERDELLTRRFKANDTHVDFNDAEYLVHDKMKQSHGAVDDLLAQGTAILGSLRSQHASLHGVKRKVLDIGQTLGLSTTTLRMIEKRLEEDWLIFLILCVVFLVFMYCFYRYWKG</sequence>
<dbReference type="GO" id="GO:0005789">
    <property type="term" value="C:endoplasmic reticulum membrane"/>
    <property type="evidence" value="ECO:0007669"/>
    <property type="project" value="TreeGrafter"/>
</dbReference>
<keyword evidence="1 10" id="KW-0813">Transport</keyword>
<evidence type="ECO:0000313" key="13">
    <source>
        <dbReference type="WBParaSite" id="jg13339"/>
    </source>
</evidence>
<keyword evidence="6 10" id="KW-0472">Membrane</keyword>
<keyword evidence="12" id="KW-1185">Reference proteome</keyword>
<keyword evidence="4 11" id="KW-1133">Transmembrane helix</keyword>